<dbReference type="PANTHER" id="PTHR11712">
    <property type="entry name" value="POLYKETIDE SYNTHASE-RELATED"/>
    <property type="match status" value="1"/>
</dbReference>
<gene>
    <name evidence="5" type="ORF">TrRE_jg12521</name>
</gene>
<organism evidence="5 6">
    <name type="scientific">Triparma retinervis</name>
    <dbReference type="NCBI Taxonomy" id="2557542"/>
    <lineage>
        <taxon>Eukaryota</taxon>
        <taxon>Sar</taxon>
        <taxon>Stramenopiles</taxon>
        <taxon>Ochrophyta</taxon>
        <taxon>Bolidophyceae</taxon>
        <taxon>Parmales</taxon>
        <taxon>Triparmaceae</taxon>
        <taxon>Triparma</taxon>
    </lineage>
</organism>
<feature type="non-terminal residue" evidence="5">
    <location>
        <position position="879"/>
    </location>
</feature>
<dbReference type="CDD" id="cd00834">
    <property type="entry name" value="KAS_I_II"/>
    <property type="match status" value="1"/>
</dbReference>
<dbReference type="InterPro" id="IPR000794">
    <property type="entry name" value="Beta-ketoacyl_synthase"/>
</dbReference>
<dbReference type="GO" id="GO:0016491">
    <property type="term" value="F:oxidoreductase activity"/>
    <property type="evidence" value="ECO:0007669"/>
    <property type="project" value="InterPro"/>
</dbReference>
<evidence type="ECO:0000313" key="5">
    <source>
        <dbReference type="EMBL" id="GMH49487.1"/>
    </source>
</evidence>
<name>A0A9W7DP61_9STRA</name>
<reference evidence="5" key="1">
    <citation type="submission" date="2022-07" db="EMBL/GenBank/DDBJ databases">
        <title>Genome analysis of Parmales, a sister group of diatoms, reveals the evolutionary specialization of diatoms from phago-mixotrophs to photoautotrophs.</title>
        <authorList>
            <person name="Ban H."/>
            <person name="Sato S."/>
            <person name="Yoshikawa S."/>
            <person name="Kazumasa Y."/>
            <person name="Nakamura Y."/>
            <person name="Ichinomiya M."/>
            <person name="Saitoh K."/>
            <person name="Sato N."/>
            <person name="Blanc-Mathieu R."/>
            <person name="Endo H."/>
            <person name="Kuwata A."/>
            <person name="Ogata H."/>
        </authorList>
    </citation>
    <scope>NUCLEOTIDE SEQUENCE</scope>
</reference>
<dbReference type="GO" id="GO:0005739">
    <property type="term" value="C:mitochondrion"/>
    <property type="evidence" value="ECO:0007669"/>
    <property type="project" value="TreeGrafter"/>
</dbReference>
<dbReference type="Gene3D" id="3.20.20.100">
    <property type="entry name" value="NADP-dependent oxidoreductase domain"/>
    <property type="match status" value="1"/>
</dbReference>
<dbReference type="Pfam" id="PF00248">
    <property type="entry name" value="Aldo_ket_red"/>
    <property type="match status" value="1"/>
</dbReference>
<evidence type="ECO:0000259" key="4">
    <source>
        <dbReference type="PROSITE" id="PS52004"/>
    </source>
</evidence>
<dbReference type="EMBL" id="BRXZ01001908">
    <property type="protein sequence ID" value="GMH49487.1"/>
    <property type="molecule type" value="Genomic_DNA"/>
</dbReference>
<dbReference type="PRINTS" id="PR00069">
    <property type="entry name" value="ALDKETRDTASE"/>
</dbReference>
<evidence type="ECO:0000313" key="6">
    <source>
        <dbReference type="Proteomes" id="UP001165082"/>
    </source>
</evidence>
<dbReference type="PANTHER" id="PTHR11712:SF336">
    <property type="entry name" value="3-OXOACYL-[ACYL-CARRIER-PROTEIN] SYNTHASE, MITOCHONDRIAL"/>
    <property type="match status" value="1"/>
</dbReference>
<evidence type="ECO:0000256" key="3">
    <source>
        <dbReference type="ARBA" id="ARBA00022679"/>
    </source>
</evidence>
<dbReference type="Proteomes" id="UP001165082">
    <property type="component" value="Unassembled WGS sequence"/>
</dbReference>
<dbReference type="AlphaFoldDB" id="A0A9W7DP61"/>
<dbReference type="SUPFAM" id="SSF53901">
    <property type="entry name" value="Thiolase-like"/>
    <property type="match status" value="1"/>
</dbReference>
<keyword evidence="6" id="KW-1185">Reference proteome</keyword>
<dbReference type="InterPro" id="IPR023210">
    <property type="entry name" value="NADP_OxRdtase_dom"/>
</dbReference>
<comment type="caution">
    <text evidence="5">The sequence shown here is derived from an EMBL/GenBank/DDBJ whole genome shotgun (WGS) entry which is preliminary data.</text>
</comment>
<protein>
    <recommendedName>
        <fullName evidence="2">beta-ketoacyl-[acyl-carrier-protein] synthase I</fullName>
        <ecNumber evidence="2">2.3.1.41</ecNumber>
    </recommendedName>
</protein>
<dbReference type="EC" id="2.3.1.41" evidence="2"/>
<dbReference type="InterPro" id="IPR036812">
    <property type="entry name" value="NAD(P)_OxRdtase_dom_sf"/>
</dbReference>
<dbReference type="PROSITE" id="PS52004">
    <property type="entry name" value="KS3_2"/>
    <property type="match status" value="1"/>
</dbReference>
<feature type="domain" description="Ketosynthase family 3 (KS3)" evidence="4">
    <location>
        <begin position="461"/>
        <end position="879"/>
    </location>
</feature>
<dbReference type="GO" id="GO:0006633">
    <property type="term" value="P:fatty acid biosynthetic process"/>
    <property type="evidence" value="ECO:0007669"/>
    <property type="project" value="TreeGrafter"/>
</dbReference>
<dbReference type="InterPro" id="IPR014031">
    <property type="entry name" value="Ketoacyl_synth_C"/>
</dbReference>
<dbReference type="SUPFAM" id="SSF51430">
    <property type="entry name" value="NAD(P)-linked oxidoreductase"/>
    <property type="match status" value="1"/>
</dbReference>
<accession>A0A9W7DP61</accession>
<dbReference type="Pfam" id="PF00109">
    <property type="entry name" value="ketoacyl-synt"/>
    <property type="match status" value="1"/>
</dbReference>
<dbReference type="Gene3D" id="3.40.47.10">
    <property type="match status" value="1"/>
</dbReference>
<dbReference type="InterPro" id="IPR020841">
    <property type="entry name" value="PKS_Beta-ketoAc_synthase_dom"/>
</dbReference>
<dbReference type="Pfam" id="PF02801">
    <property type="entry name" value="Ketoacyl-synt_C"/>
    <property type="match status" value="1"/>
</dbReference>
<dbReference type="GO" id="GO:0004315">
    <property type="term" value="F:3-oxoacyl-[acyl-carrier-protein] synthase activity"/>
    <property type="evidence" value="ECO:0007669"/>
    <property type="project" value="UniProtKB-EC"/>
</dbReference>
<dbReference type="SMART" id="SM00825">
    <property type="entry name" value="PKS_KS"/>
    <property type="match status" value="1"/>
</dbReference>
<proteinExistence type="inferred from homology"/>
<evidence type="ECO:0000256" key="2">
    <source>
        <dbReference type="ARBA" id="ARBA00013191"/>
    </source>
</evidence>
<sequence>MDSLRTACSEPPQPSKNPEELTSKYAQIAINASYPPELSALADYAKSGDPSDSVFMGRMYKAYCVIHSVLSEGSEAGVDPMPVLLNLNQKIRVCGGDLQGVKVPRVKFGKTGLDISIITNGSMRFQQTWTQTVTDESLIEKECQENLKRTLIRALDMGINHFETARGYGSSEIQMGKAFKEIFEETDYKREDILIQSKVNPQATREKFVEEIEKTFKFLQVDYLDLFSFHGLANKARHYDDLFNPETGLYEVIEDYVRRGKIKHVGFSSHGPTDWICQMIESDKFEYVNFHHHYYGSYTASGHAFPEKGNSKVVRMAKERGMGLFCISPFDKGGGAYNASRVVRGVADEVGIDPLEFSVGWLVKEGFHTMTVGVGRSEDYDEPLNASYLLNEKKDEFIGKVNEIERRLDKKLEDALGKEWMDTWWDGVPHSFQTDTGVDFARCIWAYNLITALGMQWFAKARHGTGVGNAKNWKEGVSADENRKDWGYMPGLNPTKGVDYSEALKGVRKENLDKVKKIVEEEYWRLIEMKEGDEGWNKGLETIDMRPWVAYPEPAEQKSRFLQLAVAASLDALSSASLPLKSESSFDHGVSIGSGIGSIEEITSAHTKLNKSHRKISPHFVPSILVNSAAGVVSKLFNLRGPNTSCSTACATGAHSIIDAYRFIRDSEATMMLAGGSEASIDPLSMAGFSRLRALSTTYNDSPASASRPFDSDRDGFVMGEGACILVLESLESAESRNAPIYAEILGYGVNGDAFHATAPDPDGNGALRAMQRALATSQRSISDLDYVNAHATSTPMGDEIEIKAIQQLLRDSHSPRSRPLYVSSTKGHTGHLLGAAGALEAAFAVMSLHTNIIPGTKNLHNIDVGDYDSEAVKILKDG</sequence>
<dbReference type="OrthoDB" id="37537at2759"/>
<comment type="similarity">
    <text evidence="1">Belongs to the thiolase-like superfamily. Beta-ketoacyl-ACP synthases family.</text>
</comment>
<dbReference type="InterPro" id="IPR016039">
    <property type="entry name" value="Thiolase-like"/>
</dbReference>
<dbReference type="InterPro" id="IPR014030">
    <property type="entry name" value="Ketoacyl_synth_N"/>
</dbReference>
<dbReference type="InterPro" id="IPR020471">
    <property type="entry name" value="AKR"/>
</dbReference>
<evidence type="ECO:0000256" key="1">
    <source>
        <dbReference type="ARBA" id="ARBA00008467"/>
    </source>
</evidence>
<keyword evidence="3" id="KW-0808">Transferase</keyword>